<name>A0A9Q1CD92_HOLLE</name>
<proteinExistence type="predicted"/>
<dbReference type="EMBL" id="JAIZAY010000005">
    <property type="protein sequence ID" value="KAJ8042545.1"/>
    <property type="molecule type" value="Genomic_DNA"/>
</dbReference>
<feature type="compositionally biased region" description="Low complexity" evidence="1">
    <location>
        <begin position="759"/>
        <end position="768"/>
    </location>
</feature>
<accession>A0A9Q1CD92</accession>
<sequence>MPRPYQLRCRLKNSSKSQSKDDPNKSSVHNWRMRMKTNNPERYKQLLQMNKTSCQIYRLEMAMAEDMKMKRNLSEDDKERMEMLLERKRKYNEGAKMRMRKMRAKNTLKSQGKKGAGGSGKPHTRLEKEKHAEQKAKWRKAKQEKANRLTARKEETNQQETEGSVPPKETAEASVCGMQQLKEAERKLAEQQRQLFEAQALLQQQQEQLNEATDELQQAGEDLRSSAAKRKSLQRARGSIPRTPAHFVTTVIDLIEKSSPRKAARLKNKVCTAKEGLFDAAIRNVRKAAREFRVSRKLLGKAKRYQSGRKPLSAATVQLVIDFYEASSKDIPDKTLVSKRSGKASAIIDQPIVKLYKQFCESNPTVKIGLAKFNSLRSKHVKPMSAAKFAGCVCEYCANFDLKVKAINTHLVAKQLSPIKDTYEFSALTMCPKPDDSKFHKPECLKRTCTDCGVHQLDGKFAALRDNGMAVHWKRWELVKQVVKGETCKSVKKRALLFKSGSMEELLGELMEEADPFPAHLFTKDWQNAQLQVLRSNLPQKSVLGILDFAENYTCKHQDEAQTAYWTHESATVHPIVTYYRCPTCNDVNRESLVIISDDLLHDHHAVHEFQFSDGCGTQYKSKGPISDISYALADFGLSYHHNYSGTRHGKGASDGESAVIKSSASTAVKAGRAVIRNAKELFQYAKENLTKEPSVDQCKHHLRTVFFVELELFLRGLYSEGFRYLQQQSLCGCMEGGIPLSAYHHSVISPTMKGTVDNPHSSNDLPPLSDPPKQNKEGTGDIPHSSKDKTDKTRMAYYYTFSPEPEALHPKGEIVAILGELEMKFLGRALVYQFMGIETLKENFMLN</sequence>
<dbReference type="PANTHER" id="PTHR46601">
    <property type="entry name" value="ULP_PROTEASE DOMAIN-CONTAINING PROTEIN"/>
    <property type="match status" value="1"/>
</dbReference>
<feature type="region of interest" description="Disordered" evidence="1">
    <location>
        <begin position="752"/>
        <end position="790"/>
    </location>
</feature>
<feature type="compositionally biased region" description="Basic and acidic residues" evidence="1">
    <location>
        <begin position="774"/>
        <end position="790"/>
    </location>
</feature>
<feature type="region of interest" description="Disordered" evidence="1">
    <location>
        <begin position="103"/>
        <end position="175"/>
    </location>
</feature>
<dbReference type="PANTHER" id="PTHR46601:SF1">
    <property type="entry name" value="ADF-H DOMAIN-CONTAINING PROTEIN"/>
    <property type="match status" value="1"/>
</dbReference>
<feature type="region of interest" description="Disordered" evidence="1">
    <location>
        <begin position="212"/>
        <end position="240"/>
    </location>
</feature>
<feature type="region of interest" description="Disordered" evidence="1">
    <location>
        <begin position="1"/>
        <end position="28"/>
    </location>
</feature>
<dbReference type="AlphaFoldDB" id="A0A9Q1CD92"/>
<feature type="compositionally biased region" description="Basic and acidic residues" evidence="1">
    <location>
        <begin position="124"/>
        <end position="156"/>
    </location>
</feature>
<gene>
    <name evidence="2" type="ORF">HOLleu_13627</name>
</gene>
<protein>
    <submittedName>
        <fullName evidence="2">Uncharacterized protein</fullName>
    </submittedName>
</protein>
<organism evidence="2 3">
    <name type="scientific">Holothuria leucospilota</name>
    <name type="common">Black long sea cucumber</name>
    <name type="synonym">Mertensiothuria leucospilota</name>
    <dbReference type="NCBI Taxonomy" id="206669"/>
    <lineage>
        <taxon>Eukaryota</taxon>
        <taxon>Metazoa</taxon>
        <taxon>Echinodermata</taxon>
        <taxon>Eleutherozoa</taxon>
        <taxon>Echinozoa</taxon>
        <taxon>Holothuroidea</taxon>
        <taxon>Aspidochirotacea</taxon>
        <taxon>Aspidochirotida</taxon>
        <taxon>Holothuriidae</taxon>
        <taxon>Holothuria</taxon>
    </lineage>
</organism>
<dbReference type="OrthoDB" id="10065669at2759"/>
<keyword evidence="3" id="KW-1185">Reference proteome</keyword>
<dbReference type="Proteomes" id="UP001152320">
    <property type="component" value="Chromosome 5"/>
</dbReference>
<evidence type="ECO:0000313" key="2">
    <source>
        <dbReference type="EMBL" id="KAJ8042545.1"/>
    </source>
</evidence>
<comment type="caution">
    <text evidence="2">The sequence shown here is derived from an EMBL/GenBank/DDBJ whole genome shotgun (WGS) entry which is preliminary data.</text>
</comment>
<reference evidence="2" key="1">
    <citation type="submission" date="2021-10" db="EMBL/GenBank/DDBJ databases">
        <title>Tropical sea cucumber genome reveals ecological adaptation and Cuvierian tubules defense mechanism.</title>
        <authorList>
            <person name="Chen T."/>
        </authorList>
    </citation>
    <scope>NUCLEOTIDE SEQUENCE</scope>
    <source>
        <strain evidence="2">Nanhai2018</strain>
        <tissue evidence="2">Muscle</tissue>
    </source>
</reference>
<evidence type="ECO:0000313" key="3">
    <source>
        <dbReference type="Proteomes" id="UP001152320"/>
    </source>
</evidence>
<evidence type="ECO:0000256" key="1">
    <source>
        <dbReference type="SAM" id="MobiDB-lite"/>
    </source>
</evidence>